<comment type="subcellular location">
    <subcellularLocation>
        <location evidence="1 9">Cell inner membrane</location>
        <topology evidence="1 9">Single-pass membrane protein</topology>
    </subcellularLocation>
</comment>
<feature type="domain" description="AprE-like long alpha-helical hairpin" evidence="10">
    <location>
        <begin position="125"/>
        <end position="308"/>
    </location>
</feature>
<evidence type="ECO:0000313" key="12">
    <source>
        <dbReference type="EMBL" id="QDX25063.1"/>
    </source>
</evidence>
<dbReference type="AlphaFoldDB" id="A0A518RC83"/>
<keyword evidence="7 9" id="KW-1133">Transmembrane helix</keyword>
<keyword evidence="3 9" id="KW-0813">Transport</keyword>
<keyword evidence="13" id="KW-1185">Reference proteome</keyword>
<keyword evidence="5 9" id="KW-0997">Cell inner membrane</keyword>
<name>A0A518RC83_9SPHN</name>
<dbReference type="PANTHER" id="PTHR30386">
    <property type="entry name" value="MEMBRANE FUSION SUBUNIT OF EMRAB-TOLC MULTIDRUG EFFLUX PUMP"/>
    <property type="match status" value="1"/>
</dbReference>
<evidence type="ECO:0000313" key="13">
    <source>
        <dbReference type="Proteomes" id="UP000318055"/>
    </source>
</evidence>
<dbReference type="KEGG" id="ssua:FPZ54_02830"/>
<evidence type="ECO:0000256" key="2">
    <source>
        <dbReference type="ARBA" id="ARBA00009477"/>
    </source>
</evidence>
<evidence type="ECO:0000256" key="5">
    <source>
        <dbReference type="ARBA" id="ARBA00022519"/>
    </source>
</evidence>
<feature type="domain" description="AprE-like beta-barrel" evidence="11">
    <location>
        <begin position="352"/>
        <end position="441"/>
    </location>
</feature>
<dbReference type="InterPro" id="IPR010129">
    <property type="entry name" value="T1SS_HlyD"/>
</dbReference>
<dbReference type="NCBIfam" id="TIGR01843">
    <property type="entry name" value="type_I_hlyD"/>
    <property type="match status" value="1"/>
</dbReference>
<dbReference type="PANTHER" id="PTHR30386:SF27">
    <property type="entry name" value="MEMBRANE FUSION PROTEIN (MFP) FAMILY PROTEIN"/>
    <property type="match status" value="1"/>
</dbReference>
<dbReference type="SUPFAM" id="SSF111369">
    <property type="entry name" value="HlyD-like secretion proteins"/>
    <property type="match status" value="1"/>
</dbReference>
<reference evidence="12 13" key="1">
    <citation type="submission" date="2019-07" db="EMBL/GenBank/DDBJ databases">
        <title>Sphingomonas alkalisoli sp. nov., isolated from rhizosphere soil of Suaedae salsa.</title>
        <authorList>
            <person name="Zhang H."/>
            <person name="Xu L."/>
            <person name="Zhang J.-X."/>
            <person name="Sun J.-Q."/>
        </authorList>
    </citation>
    <scope>NUCLEOTIDE SEQUENCE [LARGE SCALE GENOMIC DNA]</scope>
    <source>
        <strain evidence="12 13">XS-10</strain>
    </source>
</reference>
<dbReference type="Pfam" id="PF26002">
    <property type="entry name" value="Beta-barrel_AprE"/>
    <property type="match status" value="1"/>
</dbReference>
<evidence type="ECO:0000256" key="7">
    <source>
        <dbReference type="ARBA" id="ARBA00022989"/>
    </source>
</evidence>
<evidence type="ECO:0000259" key="10">
    <source>
        <dbReference type="Pfam" id="PF25994"/>
    </source>
</evidence>
<dbReference type="GO" id="GO:0005886">
    <property type="term" value="C:plasma membrane"/>
    <property type="evidence" value="ECO:0007669"/>
    <property type="project" value="UniProtKB-SubCell"/>
</dbReference>
<dbReference type="OrthoDB" id="9810980at2"/>
<dbReference type="GO" id="GO:0015031">
    <property type="term" value="P:protein transport"/>
    <property type="evidence" value="ECO:0007669"/>
    <property type="project" value="InterPro"/>
</dbReference>
<evidence type="ECO:0000256" key="9">
    <source>
        <dbReference type="RuleBase" id="RU365093"/>
    </source>
</evidence>
<dbReference type="PRINTS" id="PR01490">
    <property type="entry name" value="RTXTOXIND"/>
</dbReference>
<keyword evidence="4 9" id="KW-1003">Cell membrane</keyword>
<evidence type="ECO:0000256" key="4">
    <source>
        <dbReference type="ARBA" id="ARBA00022475"/>
    </source>
</evidence>
<keyword evidence="8 9" id="KW-0472">Membrane</keyword>
<dbReference type="EMBL" id="CP042239">
    <property type="protein sequence ID" value="QDX25063.1"/>
    <property type="molecule type" value="Genomic_DNA"/>
</dbReference>
<evidence type="ECO:0000256" key="1">
    <source>
        <dbReference type="ARBA" id="ARBA00004377"/>
    </source>
</evidence>
<protein>
    <recommendedName>
        <fullName evidence="9">Membrane fusion protein (MFP) family protein</fullName>
    </recommendedName>
</protein>
<dbReference type="InterPro" id="IPR050739">
    <property type="entry name" value="MFP"/>
</dbReference>
<dbReference type="Pfam" id="PF25994">
    <property type="entry name" value="HH_AprE"/>
    <property type="match status" value="1"/>
</dbReference>
<gene>
    <name evidence="12" type="ORF">FPZ54_02830</name>
</gene>
<dbReference type="Gene3D" id="2.40.30.170">
    <property type="match status" value="1"/>
</dbReference>
<feature type="transmembrane region" description="Helical" evidence="9">
    <location>
        <begin position="51"/>
        <end position="69"/>
    </location>
</feature>
<dbReference type="InterPro" id="IPR058781">
    <property type="entry name" value="HH_AprE-like"/>
</dbReference>
<dbReference type="InterPro" id="IPR058982">
    <property type="entry name" value="Beta-barrel_AprE"/>
</dbReference>
<comment type="similarity">
    <text evidence="2 9">Belongs to the membrane fusion protein (MFP) (TC 8.A.1) family.</text>
</comment>
<keyword evidence="6 9" id="KW-0812">Transmembrane</keyword>
<sequence length="464" mass="49887">MNAVSRHWEIVRGALADERERKRSVFRSDEAAFLPAALEIIETPVSPTGRITTWVLLGLLVFVISWLALGKIDVVASATGRLIPADSVKLIQPAEPGVVHAILVREGQYVRAGQALVELDPTISTAEAAQARKALETALLDAARGRAILSGLDGHGFAFVPPAGTPSQVVATQFALARAQLENIRASAITHRAERDAAMSTLGEARVQAIKLTETLPLLDEQIKANELLLAKGYVSKLKVIEMRRQRLAVARDRDIAIQTANKAAAQMAGARGSVVQSEAEARARVLVDLVKAEADAKLRLEELSKATKRSSLQTLVSPVDGTVSQLAIHTLGGVVEATKPVMVIVPKGGRLVADVKILNRDVGFIEVGQSVAVKLEAFPFTRYGTLQGRIESLGSDAIEDEALGLVYPARISLDSPRSPVRHAKIKPNVGMRVTVDVRTGRRSILSYLISPIDQTAQEAGRER</sequence>
<dbReference type="RefSeq" id="WP_145844818.1">
    <property type="nucleotide sequence ID" value="NZ_CP042239.1"/>
</dbReference>
<evidence type="ECO:0000256" key="8">
    <source>
        <dbReference type="ARBA" id="ARBA00023136"/>
    </source>
</evidence>
<evidence type="ECO:0000256" key="3">
    <source>
        <dbReference type="ARBA" id="ARBA00022448"/>
    </source>
</evidence>
<evidence type="ECO:0000259" key="11">
    <source>
        <dbReference type="Pfam" id="PF26002"/>
    </source>
</evidence>
<dbReference type="Gene3D" id="2.40.50.100">
    <property type="match status" value="1"/>
</dbReference>
<accession>A0A518RC83</accession>
<organism evidence="12 13">
    <name type="scientific">Sphingomonas suaedae</name>
    <dbReference type="NCBI Taxonomy" id="2599297"/>
    <lineage>
        <taxon>Bacteria</taxon>
        <taxon>Pseudomonadati</taxon>
        <taxon>Pseudomonadota</taxon>
        <taxon>Alphaproteobacteria</taxon>
        <taxon>Sphingomonadales</taxon>
        <taxon>Sphingomonadaceae</taxon>
        <taxon>Sphingomonas</taxon>
    </lineage>
</organism>
<proteinExistence type="inferred from homology"/>
<dbReference type="Proteomes" id="UP000318055">
    <property type="component" value="Chromosome"/>
</dbReference>
<evidence type="ECO:0000256" key="6">
    <source>
        <dbReference type="ARBA" id="ARBA00022692"/>
    </source>
</evidence>